<evidence type="ECO:0000313" key="13">
    <source>
        <dbReference type="Proteomes" id="UP000299102"/>
    </source>
</evidence>
<evidence type="ECO:0000256" key="11">
    <source>
        <dbReference type="SAM" id="MobiDB-lite"/>
    </source>
</evidence>
<keyword evidence="13" id="KW-1185">Reference proteome</keyword>
<comment type="subunit">
    <text evidence="9">Microtubule inner protein component of sperm flagellar doublet microtubules.</text>
</comment>
<evidence type="ECO:0000256" key="6">
    <source>
        <dbReference type="ARBA" id="ARBA00023069"/>
    </source>
</evidence>
<dbReference type="EMBL" id="BGZK01002115">
    <property type="protein sequence ID" value="GBP90819.1"/>
    <property type="molecule type" value="Genomic_DNA"/>
</dbReference>
<gene>
    <name evidence="12" type="primary">RIBC1</name>
    <name evidence="12" type="ORF">EVAR_66002_1</name>
</gene>
<reference evidence="12 13" key="1">
    <citation type="journal article" date="2019" name="Commun. Biol.">
        <title>The bagworm genome reveals a unique fibroin gene that provides high tensile strength.</title>
        <authorList>
            <person name="Kono N."/>
            <person name="Nakamura H."/>
            <person name="Ohtoshi R."/>
            <person name="Tomita M."/>
            <person name="Numata K."/>
            <person name="Arakawa K."/>
        </authorList>
    </citation>
    <scope>NUCLEOTIDE SEQUENCE [LARGE SCALE GENOMIC DNA]</scope>
</reference>
<dbReference type="Proteomes" id="UP000299102">
    <property type="component" value="Unassembled WGS sequence"/>
</dbReference>
<comment type="subcellular location">
    <subcellularLocation>
        <location evidence="1">Cytoplasm</location>
        <location evidence="1">Cytoskeleton</location>
        <location evidence="1">Flagellum axoneme</location>
    </subcellularLocation>
</comment>
<sequence>MLTEPHLCDPPFPKPHSQTGSALASNTPYILTILREGMEYTGLHCIYLCIVVFTSTIKDDKQGSNEYTFRSDDDERRKKEDDENRSFAIVLFTDYTRRPDAKPTARKCLHNKDFNCIISRNLIAAEKRQLRAIGNQQEEADNTAEIFNNLTSDMLTENPDVAKSALGRTRAIGFMYKGMTKEERDTFLAAQKEQREKNKEKRDAELKMEAEWQTLAAALQREVTLKDIEEKRKRKELARQVMDENRLLALQQREKEHYHRELYRNVPTEAFYEQFNTTTR</sequence>
<dbReference type="PANTHER" id="PTHR14517">
    <property type="entry name" value="RIB43A-RELATED"/>
    <property type="match status" value="1"/>
</dbReference>
<dbReference type="Pfam" id="PF05914">
    <property type="entry name" value="RIB43A"/>
    <property type="match status" value="1"/>
</dbReference>
<keyword evidence="5 10" id="KW-0175">Coiled coil</keyword>
<keyword evidence="4" id="KW-0282">Flagellum</keyword>
<proteinExistence type="inferred from homology"/>
<evidence type="ECO:0000256" key="1">
    <source>
        <dbReference type="ARBA" id="ARBA00004611"/>
    </source>
</evidence>
<comment type="similarity">
    <text evidence="2">Belongs to the RIB43A family.</text>
</comment>
<evidence type="ECO:0000313" key="12">
    <source>
        <dbReference type="EMBL" id="GBP90819.1"/>
    </source>
</evidence>
<name>A0A4C1ZUV6_EUMVA</name>
<keyword evidence="7" id="KW-0206">Cytoskeleton</keyword>
<feature type="region of interest" description="Disordered" evidence="11">
    <location>
        <begin position="1"/>
        <end position="21"/>
    </location>
</feature>
<feature type="coiled-coil region" evidence="10">
    <location>
        <begin position="225"/>
        <end position="254"/>
    </location>
</feature>
<comment type="caution">
    <text evidence="12">The sequence shown here is derived from an EMBL/GenBank/DDBJ whole genome shotgun (WGS) entry which is preliminary data.</text>
</comment>
<keyword evidence="6" id="KW-0969">Cilium</keyword>
<organism evidence="12 13">
    <name type="scientific">Eumeta variegata</name>
    <name type="common">Bagworm moth</name>
    <name type="synonym">Eumeta japonica</name>
    <dbReference type="NCBI Taxonomy" id="151549"/>
    <lineage>
        <taxon>Eukaryota</taxon>
        <taxon>Metazoa</taxon>
        <taxon>Ecdysozoa</taxon>
        <taxon>Arthropoda</taxon>
        <taxon>Hexapoda</taxon>
        <taxon>Insecta</taxon>
        <taxon>Pterygota</taxon>
        <taxon>Neoptera</taxon>
        <taxon>Endopterygota</taxon>
        <taxon>Lepidoptera</taxon>
        <taxon>Glossata</taxon>
        <taxon>Ditrysia</taxon>
        <taxon>Tineoidea</taxon>
        <taxon>Psychidae</taxon>
        <taxon>Oiketicinae</taxon>
        <taxon>Eumeta</taxon>
    </lineage>
</organism>
<evidence type="ECO:0000256" key="5">
    <source>
        <dbReference type="ARBA" id="ARBA00023054"/>
    </source>
</evidence>
<protein>
    <submittedName>
        <fullName evidence="12">RIB43A-like with coiled-coils protein 1</fullName>
    </submittedName>
</protein>
<dbReference type="InterPro" id="IPR008805">
    <property type="entry name" value="RIB43A"/>
</dbReference>
<evidence type="ECO:0000256" key="7">
    <source>
        <dbReference type="ARBA" id="ARBA00023212"/>
    </source>
</evidence>
<dbReference type="PANTHER" id="PTHR14517:SF6">
    <property type="entry name" value="RE41410P"/>
    <property type="match status" value="1"/>
</dbReference>
<keyword evidence="8" id="KW-0966">Cell projection</keyword>
<dbReference type="OrthoDB" id="429119at2759"/>
<evidence type="ECO:0000256" key="4">
    <source>
        <dbReference type="ARBA" id="ARBA00022846"/>
    </source>
</evidence>
<keyword evidence="3" id="KW-0963">Cytoplasm</keyword>
<dbReference type="STRING" id="151549.A0A4C1ZUV6"/>
<evidence type="ECO:0000256" key="8">
    <source>
        <dbReference type="ARBA" id="ARBA00023273"/>
    </source>
</evidence>
<evidence type="ECO:0000256" key="2">
    <source>
        <dbReference type="ARBA" id="ARBA00006875"/>
    </source>
</evidence>
<evidence type="ECO:0000256" key="10">
    <source>
        <dbReference type="SAM" id="Coils"/>
    </source>
</evidence>
<accession>A0A4C1ZUV6</accession>
<evidence type="ECO:0000256" key="3">
    <source>
        <dbReference type="ARBA" id="ARBA00022490"/>
    </source>
</evidence>
<evidence type="ECO:0000256" key="9">
    <source>
        <dbReference type="ARBA" id="ARBA00046435"/>
    </source>
</evidence>
<dbReference type="AlphaFoldDB" id="A0A4C1ZUV6"/>